<dbReference type="OrthoDB" id="1700445at2"/>
<comment type="caution">
    <text evidence="2">The sequence shown here is derived from an EMBL/GenBank/DDBJ whole genome shotgun (WGS) entry which is preliminary data.</text>
</comment>
<feature type="transmembrane region" description="Helical" evidence="1">
    <location>
        <begin position="331"/>
        <end position="352"/>
    </location>
</feature>
<feature type="transmembrane region" description="Helical" evidence="1">
    <location>
        <begin position="306"/>
        <end position="325"/>
    </location>
</feature>
<name>A0A540V418_9BACL</name>
<gene>
    <name evidence="2" type="ORF">FKZ59_03915</name>
</gene>
<feature type="transmembrane region" description="Helical" evidence="1">
    <location>
        <begin position="151"/>
        <end position="167"/>
    </location>
</feature>
<dbReference type="RefSeq" id="WP_141601440.1">
    <property type="nucleotide sequence ID" value="NZ_JARMSC010000037.1"/>
</dbReference>
<evidence type="ECO:0000313" key="3">
    <source>
        <dbReference type="Proteomes" id="UP000315753"/>
    </source>
</evidence>
<dbReference type="InterPro" id="IPR025686">
    <property type="entry name" value="Glucos_trans_II"/>
</dbReference>
<keyword evidence="3" id="KW-1185">Reference proteome</keyword>
<dbReference type="AlphaFoldDB" id="A0A540V418"/>
<feature type="transmembrane region" description="Helical" evidence="1">
    <location>
        <begin position="203"/>
        <end position="221"/>
    </location>
</feature>
<proteinExistence type="predicted"/>
<sequence length="516" mass="58824">MPEQVLKSLKEKIQPEWVLAFFSAVMIGFLAHAYVFLHRLPNHDGIINIYNTQAKVKSGRFFLGPASGMSSFFDLPWVIGVLSILFLGLAAVCIIILFDVRKKLAIVLISGIIVVFPSVSATFAYMFTADGYMLGIFFAILAVVLTKKYKFGFLIGAILLCLSVGIYQANLSVALVFITLWIIHEILFSTFSTKGIGLHILRSGLAVGIGMVLYLAIFNFFTKFLNVQITSYQGLDKVGAVTIHDIPKRLVQIKEELLSFFFDSFYNHHDISLLPILNVFIFITLIAAVFTVIVKKHLYKNLLHMILFIVLVMSLPFSYYIVYFISPVAFYHTLMVFSLSSVYIFLVLLYDAVEEKRPLWVEKVSSWATVLLMSVAIFNFAIIANISYFNMELRHEKTMNLTNRILDRIEQLDEYEDIKKMTVFGKVPMHSELTSEIIPNRIPHMIGTTGEVFLSEPYHYTALFDSFFGYSLDIATEEERKAIQQSREFKEMGVWPAKDSIKVFDDIVVVKFEDIE</sequence>
<reference evidence="2 3" key="1">
    <citation type="submission" date="2019-06" db="EMBL/GenBank/DDBJ databases">
        <title>Genome sequence of Ureibacillus terrenus.</title>
        <authorList>
            <person name="Maclea K.S."/>
            <person name="Simoes M."/>
        </authorList>
    </citation>
    <scope>NUCLEOTIDE SEQUENCE [LARGE SCALE GENOMIC DNA]</scope>
    <source>
        <strain evidence="2 3">ATCC BAA-384</strain>
    </source>
</reference>
<organism evidence="2 3">
    <name type="scientific">Ureibacillus terrenus</name>
    <dbReference type="NCBI Taxonomy" id="118246"/>
    <lineage>
        <taxon>Bacteria</taxon>
        <taxon>Bacillati</taxon>
        <taxon>Bacillota</taxon>
        <taxon>Bacilli</taxon>
        <taxon>Bacillales</taxon>
        <taxon>Caryophanaceae</taxon>
        <taxon>Ureibacillus</taxon>
    </lineage>
</organism>
<dbReference type="Pfam" id="PF14264">
    <property type="entry name" value="Glucos_trans_II"/>
    <property type="match status" value="1"/>
</dbReference>
<accession>A0A540V418</accession>
<feature type="transmembrane region" description="Helical" evidence="1">
    <location>
        <begin position="131"/>
        <end position="146"/>
    </location>
</feature>
<evidence type="ECO:0000256" key="1">
    <source>
        <dbReference type="SAM" id="Phobius"/>
    </source>
</evidence>
<feature type="transmembrane region" description="Helical" evidence="1">
    <location>
        <begin position="17"/>
        <end position="37"/>
    </location>
</feature>
<evidence type="ECO:0008006" key="4">
    <source>
        <dbReference type="Google" id="ProtNLM"/>
    </source>
</evidence>
<feature type="transmembrane region" description="Helical" evidence="1">
    <location>
        <begin position="364"/>
        <end position="389"/>
    </location>
</feature>
<feature type="transmembrane region" description="Helical" evidence="1">
    <location>
        <begin position="271"/>
        <end position="294"/>
    </location>
</feature>
<keyword evidence="1" id="KW-0812">Transmembrane</keyword>
<feature type="transmembrane region" description="Helical" evidence="1">
    <location>
        <begin position="77"/>
        <end position="98"/>
    </location>
</feature>
<feature type="transmembrane region" description="Helical" evidence="1">
    <location>
        <begin position="105"/>
        <end position="125"/>
    </location>
</feature>
<evidence type="ECO:0000313" key="2">
    <source>
        <dbReference type="EMBL" id="TQE91497.1"/>
    </source>
</evidence>
<protein>
    <recommendedName>
        <fullName evidence="4">Glucosyl transferase GtrII</fullName>
    </recommendedName>
</protein>
<keyword evidence="1" id="KW-0472">Membrane</keyword>
<dbReference type="Proteomes" id="UP000315753">
    <property type="component" value="Unassembled WGS sequence"/>
</dbReference>
<keyword evidence="1" id="KW-1133">Transmembrane helix</keyword>
<dbReference type="EMBL" id="VIGD01000004">
    <property type="protein sequence ID" value="TQE91497.1"/>
    <property type="molecule type" value="Genomic_DNA"/>
</dbReference>